<name>A0ABT0ZWZ0_9PSEU</name>
<organism evidence="3 4">
    <name type="scientific">Pseudonocardia humida</name>
    <dbReference type="NCBI Taxonomy" id="2800819"/>
    <lineage>
        <taxon>Bacteria</taxon>
        <taxon>Bacillati</taxon>
        <taxon>Actinomycetota</taxon>
        <taxon>Actinomycetes</taxon>
        <taxon>Pseudonocardiales</taxon>
        <taxon>Pseudonocardiaceae</taxon>
        <taxon>Pseudonocardia</taxon>
    </lineage>
</organism>
<evidence type="ECO:0000256" key="2">
    <source>
        <dbReference type="SAM" id="Phobius"/>
    </source>
</evidence>
<proteinExistence type="predicted"/>
<reference evidence="3" key="1">
    <citation type="submission" date="2021-04" db="EMBL/GenBank/DDBJ databases">
        <title>Pseudonocardia sp. nov., isolated from sandy soil of mangrove forest.</title>
        <authorList>
            <person name="Zan Z."/>
            <person name="Huang R."/>
            <person name="Liu W."/>
        </authorList>
    </citation>
    <scope>NUCLEOTIDE SEQUENCE</scope>
    <source>
        <strain evidence="3">S2-4</strain>
    </source>
</reference>
<dbReference type="EMBL" id="JAGSOV010000020">
    <property type="protein sequence ID" value="MCO1655188.1"/>
    <property type="molecule type" value="Genomic_DNA"/>
</dbReference>
<sequence>MWEPVGPLPAGVYWRRRCVAIASTLGTVVVVSWLIAALLTPARSAPLEAALAVATQSDGQPTEQAAPESGGASPNPAAAPALPTTPSAPAVVAPLPPAPAPPPVTPNATTQPRAPAVAQAPTTTERYGFGPSGRGGRSIEPASTEQLLPDDNPRRTGPTSTPVALPSTGPAPCPDAALAVTTEVDPQVHRITENPVLRLVVTNVSAHPCLRDLDAARQEIVVWGVDGARLWSSNDCSRAAGVDLRTLVPGQPAVFAVTWVGRTSAPGCQGTRTGVPVGTYNVMTRVDDVISPPVPVVRTP</sequence>
<accession>A0ABT0ZWZ0</accession>
<evidence type="ECO:0000313" key="4">
    <source>
        <dbReference type="Proteomes" id="UP001165283"/>
    </source>
</evidence>
<feature type="compositionally biased region" description="Pro residues" evidence="1">
    <location>
        <begin position="94"/>
        <end position="105"/>
    </location>
</feature>
<keyword evidence="2" id="KW-0472">Membrane</keyword>
<evidence type="ECO:0000256" key="1">
    <source>
        <dbReference type="SAM" id="MobiDB-lite"/>
    </source>
</evidence>
<feature type="region of interest" description="Disordered" evidence="1">
    <location>
        <begin position="54"/>
        <end position="171"/>
    </location>
</feature>
<dbReference type="RefSeq" id="WP_252436969.1">
    <property type="nucleotide sequence ID" value="NZ_JAGSOV010000020.1"/>
</dbReference>
<feature type="transmembrane region" description="Helical" evidence="2">
    <location>
        <begin position="20"/>
        <end position="39"/>
    </location>
</feature>
<gene>
    <name evidence="3" type="ORF">KDL28_08995</name>
</gene>
<dbReference type="Proteomes" id="UP001165283">
    <property type="component" value="Unassembled WGS sequence"/>
</dbReference>
<keyword evidence="2" id="KW-0812">Transmembrane</keyword>
<feature type="compositionally biased region" description="Polar residues" evidence="1">
    <location>
        <begin position="54"/>
        <end position="63"/>
    </location>
</feature>
<comment type="caution">
    <text evidence="3">The sequence shown here is derived from an EMBL/GenBank/DDBJ whole genome shotgun (WGS) entry which is preliminary data.</text>
</comment>
<protein>
    <recommendedName>
        <fullName evidence="5">MucR family transcriptional regulator</fullName>
    </recommendedName>
</protein>
<evidence type="ECO:0000313" key="3">
    <source>
        <dbReference type="EMBL" id="MCO1655188.1"/>
    </source>
</evidence>
<feature type="compositionally biased region" description="Low complexity" evidence="1">
    <location>
        <begin position="72"/>
        <end position="93"/>
    </location>
</feature>
<keyword evidence="2" id="KW-1133">Transmembrane helix</keyword>
<keyword evidence="4" id="KW-1185">Reference proteome</keyword>
<evidence type="ECO:0008006" key="5">
    <source>
        <dbReference type="Google" id="ProtNLM"/>
    </source>
</evidence>